<keyword evidence="3" id="KW-1185">Reference proteome</keyword>
<reference evidence="2 3" key="1">
    <citation type="submission" date="2015-12" db="EMBL/GenBank/DDBJ databases">
        <title>Draft genome sequence of Streptomyces silvensis ATCC 53525, a producer of novel hormone antagonists.</title>
        <authorList>
            <person name="Johnston C.W."/>
            <person name="Li Y."/>
            <person name="Magarvey N.A."/>
        </authorList>
    </citation>
    <scope>NUCLEOTIDE SEQUENCE [LARGE SCALE GENOMIC DNA]</scope>
    <source>
        <strain evidence="2 3">ATCC 53525</strain>
    </source>
</reference>
<evidence type="ECO:0000313" key="2">
    <source>
        <dbReference type="EMBL" id="KUF17902.1"/>
    </source>
</evidence>
<dbReference type="InterPro" id="IPR051604">
    <property type="entry name" value="Ergot_Alk_Oxidoreductase"/>
</dbReference>
<dbReference type="PANTHER" id="PTHR43162:SF1">
    <property type="entry name" value="PRESTALK A DIFFERENTIATION PROTEIN A"/>
    <property type="match status" value="1"/>
</dbReference>
<dbReference type="SUPFAM" id="SSF51735">
    <property type="entry name" value="NAD(P)-binding Rossmann-fold domains"/>
    <property type="match status" value="1"/>
</dbReference>
<feature type="domain" description="NAD(P)-binding" evidence="1">
    <location>
        <begin position="15"/>
        <end position="176"/>
    </location>
</feature>
<proteinExistence type="predicted"/>
<protein>
    <submittedName>
        <fullName evidence="2">NAD(P)-dependent oxidoreductase</fullName>
    </submittedName>
</protein>
<dbReference type="AlphaFoldDB" id="A0A0W7X4S1"/>
<evidence type="ECO:0000313" key="3">
    <source>
        <dbReference type="Proteomes" id="UP000054804"/>
    </source>
</evidence>
<organism evidence="2 3">
    <name type="scientific">Streptomyces silvensis</name>
    <dbReference type="NCBI Taxonomy" id="1765722"/>
    <lineage>
        <taxon>Bacteria</taxon>
        <taxon>Bacillati</taxon>
        <taxon>Actinomycetota</taxon>
        <taxon>Actinomycetes</taxon>
        <taxon>Kitasatosporales</taxon>
        <taxon>Streptomycetaceae</taxon>
        <taxon>Streptomyces</taxon>
    </lineage>
</organism>
<sequence>MWEQSSADPPVLVLGATGRTGRRVVARLRDAGRTVRAASRSAETPFDWTDRATWAAAVDGMRALYLVAPADPEPIADFVAEARAAGVRRFVVLSGRGVHRYGMALEPSMAEAERAVREADVDWTLIRPNSFSQNFADDLYAAPLRAGLLTLPVGAVAEPFVDVEDVAEVTVALLTEEGHTHRTYELSGPRALTFAEVAAEISAVSGRPTRFEAVTAEQYVADLIAGGMPEKDARSLACVHVFLSEGHNSEPTTDVRYILGREPRDFSEYVKSVAAAGIWA</sequence>
<accession>A0A0W7X4S1</accession>
<dbReference type="STRING" id="1765722.AT728_09345"/>
<name>A0A0W7X4S1_9ACTN</name>
<dbReference type="PANTHER" id="PTHR43162">
    <property type="match status" value="1"/>
</dbReference>
<dbReference type="Pfam" id="PF13460">
    <property type="entry name" value="NAD_binding_10"/>
    <property type="match status" value="1"/>
</dbReference>
<comment type="caution">
    <text evidence="2">The sequence shown here is derived from an EMBL/GenBank/DDBJ whole genome shotgun (WGS) entry which is preliminary data.</text>
</comment>
<dbReference type="Gene3D" id="3.40.50.720">
    <property type="entry name" value="NAD(P)-binding Rossmann-like Domain"/>
    <property type="match status" value="1"/>
</dbReference>
<dbReference type="Gene3D" id="3.90.25.10">
    <property type="entry name" value="UDP-galactose 4-epimerase, domain 1"/>
    <property type="match status" value="1"/>
</dbReference>
<gene>
    <name evidence="2" type="ORF">AT728_09345</name>
</gene>
<evidence type="ECO:0000259" key="1">
    <source>
        <dbReference type="Pfam" id="PF13460"/>
    </source>
</evidence>
<dbReference type="EMBL" id="LOCL01000033">
    <property type="protein sequence ID" value="KUF17902.1"/>
    <property type="molecule type" value="Genomic_DNA"/>
</dbReference>
<dbReference type="InterPro" id="IPR036291">
    <property type="entry name" value="NAD(P)-bd_dom_sf"/>
</dbReference>
<dbReference type="InterPro" id="IPR016040">
    <property type="entry name" value="NAD(P)-bd_dom"/>
</dbReference>
<dbReference type="Proteomes" id="UP000054804">
    <property type="component" value="Unassembled WGS sequence"/>
</dbReference>